<dbReference type="RefSeq" id="WP_015194527.1">
    <property type="nucleotide sequence ID" value="NC_019748.1"/>
</dbReference>
<keyword evidence="4" id="KW-1185">Reference proteome</keyword>
<dbReference type="PANTHER" id="PTHR22953">
    <property type="entry name" value="ACID PHOSPHATASE RELATED"/>
    <property type="match status" value="1"/>
</dbReference>
<dbReference type="EMBL" id="CP003653">
    <property type="protein sequence ID" value="AFZ36865.1"/>
    <property type="molecule type" value="Genomic_DNA"/>
</dbReference>
<dbReference type="Proteomes" id="UP000010473">
    <property type="component" value="Chromosome"/>
</dbReference>
<accession>K9XW98</accession>
<evidence type="ECO:0000256" key="1">
    <source>
        <dbReference type="ARBA" id="ARBA00022729"/>
    </source>
</evidence>
<evidence type="ECO:0000259" key="2">
    <source>
        <dbReference type="Pfam" id="PF00149"/>
    </source>
</evidence>
<dbReference type="OrthoDB" id="651281at2"/>
<dbReference type="GO" id="GO:0003993">
    <property type="term" value="F:acid phosphatase activity"/>
    <property type="evidence" value="ECO:0007669"/>
    <property type="project" value="InterPro"/>
</dbReference>
<proteinExistence type="predicted"/>
<dbReference type="InterPro" id="IPR004843">
    <property type="entry name" value="Calcineurin-like_PHP"/>
</dbReference>
<organism evidence="3 4">
    <name type="scientific">Stanieria cyanosphaera (strain ATCC 29371 / PCC 7437)</name>
    <dbReference type="NCBI Taxonomy" id="111780"/>
    <lineage>
        <taxon>Bacteria</taxon>
        <taxon>Bacillati</taxon>
        <taxon>Cyanobacteriota</taxon>
        <taxon>Cyanophyceae</taxon>
        <taxon>Pleurocapsales</taxon>
        <taxon>Dermocarpellaceae</taxon>
        <taxon>Stanieria</taxon>
    </lineage>
</organism>
<dbReference type="InterPro" id="IPR029052">
    <property type="entry name" value="Metallo-depent_PP-like"/>
</dbReference>
<sequence length="339" mass="37961">MSNFPRRQLLIAIIGLVIAIAFATVNNLIAVKAVSDPKIKIVVISDLNSQYGSTTYEPEVHQAISLILKWQPDLVLCGGDMIAGQKLSLSTEQIKAMWAAFDRQIAQPLRDRSIPFGFTIGNHDGSGARSEGNQIFQRERKLASAYWNDSKYNYNLNFVDQAEFPFYYTFESQRIFFLVWDASTNVISPQQLSWVEQSLASNEAQQAMMRIAIGHLPLYPVAVGREKSGEYLEEAEKLRSLLEKYKVHTYISGHDHAYYPGKKGQLQLLNAGALGSGPRQLLNSNLPPRKTITIVEIDLSNSTTVYTTYDLQTLKIVDPVSLPPIIIAPNGKVLRRDLT</sequence>
<evidence type="ECO:0000313" key="3">
    <source>
        <dbReference type="EMBL" id="AFZ36865.1"/>
    </source>
</evidence>
<dbReference type="InterPro" id="IPR039331">
    <property type="entry name" value="PAPs-like"/>
</dbReference>
<dbReference type="Gene3D" id="3.60.21.10">
    <property type="match status" value="1"/>
</dbReference>
<dbReference type="STRING" id="111780.Sta7437_3359"/>
<reference evidence="4" key="1">
    <citation type="journal article" date="2013" name="Proc. Natl. Acad. Sci. U.S.A.">
        <title>Improving the coverage of the cyanobacterial phylum using diversity-driven genome sequencing.</title>
        <authorList>
            <person name="Shih P.M."/>
            <person name="Wu D."/>
            <person name="Latifi A."/>
            <person name="Axen S.D."/>
            <person name="Fewer D.P."/>
            <person name="Talla E."/>
            <person name="Calteau A."/>
            <person name="Cai F."/>
            <person name="Tandeau de Marsac N."/>
            <person name="Rippka R."/>
            <person name="Herdman M."/>
            <person name="Sivonen K."/>
            <person name="Coursin T."/>
            <person name="Laurent T."/>
            <person name="Goodwin L."/>
            <person name="Nolan M."/>
            <person name="Davenport K.W."/>
            <person name="Han C.S."/>
            <person name="Rubin E.M."/>
            <person name="Eisen J.A."/>
            <person name="Woyke T."/>
            <person name="Gugger M."/>
            <person name="Kerfeld C.A."/>
        </authorList>
    </citation>
    <scope>NUCLEOTIDE SEQUENCE [LARGE SCALE GENOMIC DNA]</scope>
    <source>
        <strain evidence="4">ATCC 29371 / PCC 7437</strain>
    </source>
</reference>
<protein>
    <submittedName>
        <fullName evidence="3">Metallophosphoesterase</fullName>
    </submittedName>
</protein>
<gene>
    <name evidence="3" type="ordered locus">Sta7437_3359</name>
</gene>
<feature type="domain" description="Calcineurin-like phosphoesterase" evidence="2">
    <location>
        <begin position="39"/>
        <end position="258"/>
    </location>
</feature>
<dbReference type="KEGG" id="scs:Sta7437_3359"/>
<dbReference type="SUPFAM" id="SSF56300">
    <property type="entry name" value="Metallo-dependent phosphatases"/>
    <property type="match status" value="1"/>
</dbReference>
<keyword evidence="1" id="KW-0732">Signal</keyword>
<dbReference type="PANTHER" id="PTHR22953:SF153">
    <property type="entry name" value="PURPLE ACID PHOSPHATASE"/>
    <property type="match status" value="1"/>
</dbReference>
<dbReference type="eggNOG" id="COG1409">
    <property type="taxonomic scope" value="Bacteria"/>
</dbReference>
<dbReference type="Pfam" id="PF00149">
    <property type="entry name" value="Metallophos"/>
    <property type="match status" value="1"/>
</dbReference>
<dbReference type="AlphaFoldDB" id="K9XW98"/>
<dbReference type="HOGENOM" id="CLU_064696_0_0_3"/>
<name>K9XW98_STAC7</name>
<evidence type="ECO:0000313" key="4">
    <source>
        <dbReference type="Proteomes" id="UP000010473"/>
    </source>
</evidence>
<dbReference type="PATRIC" id="fig|111780.3.peg.3482"/>